<feature type="domain" description="Glycosyltransferase subfamily 4-like N-terminal" evidence="4">
    <location>
        <begin position="21"/>
        <end position="202"/>
    </location>
</feature>
<dbReference type="GO" id="GO:1901137">
    <property type="term" value="P:carbohydrate derivative biosynthetic process"/>
    <property type="evidence" value="ECO:0007669"/>
    <property type="project" value="UniProtKB-ARBA"/>
</dbReference>
<dbReference type="SUPFAM" id="SSF53756">
    <property type="entry name" value="UDP-Glycosyltransferase/glycogen phosphorylase"/>
    <property type="match status" value="1"/>
</dbReference>
<dbReference type="PANTHER" id="PTHR45947:SF3">
    <property type="entry name" value="SULFOQUINOVOSYL TRANSFERASE SQD2"/>
    <property type="match status" value="1"/>
</dbReference>
<protein>
    <submittedName>
        <fullName evidence="5">Glycosyltransferase WbuB</fullName>
    </submittedName>
</protein>
<dbReference type="Proteomes" id="UP000619260">
    <property type="component" value="Unassembled WGS sequence"/>
</dbReference>
<dbReference type="AlphaFoldDB" id="A0A8J4DWH8"/>
<evidence type="ECO:0000256" key="2">
    <source>
        <dbReference type="ARBA" id="ARBA00022679"/>
    </source>
</evidence>
<evidence type="ECO:0000259" key="4">
    <source>
        <dbReference type="Pfam" id="PF13579"/>
    </source>
</evidence>
<evidence type="ECO:0000259" key="3">
    <source>
        <dbReference type="Pfam" id="PF00534"/>
    </source>
</evidence>
<dbReference type="RefSeq" id="WP_203905672.1">
    <property type="nucleotide sequence ID" value="NZ_BOPF01000072.1"/>
</dbReference>
<dbReference type="InterPro" id="IPR001296">
    <property type="entry name" value="Glyco_trans_1"/>
</dbReference>
<dbReference type="InterPro" id="IPR050194">
    <property type="entry name" value="Glycosyltransferase_grp1"/>
</dbReference>
<evidence type="ECO:0000256" key="1">
    <source>
        <dbReference type="ARBA" id="ARBA00022676"/>
    </source>
</evidence>
<dbReference type="EMBL" id="BOPF01000072">
    <property type="protein sequence ID" value="GIJ52273.1"/>
    <property type="molecule type" value="Genomic_DNA"/>
</dbReference>
<keyword evidence="1" id="KW-0328">Glycosyltransferase</keyword>
<dbReference type="GO" id="GO:0016758">
    <property type="term" value="F:hexosyltransferase activity"/>
    <property type="evidence" value="ECO:0007669"/>
    <property type="project" value="TreeGrafter"/>
</dbReference>
<keyword evidence="6" id="KW-1185">Reference proteome</keyword>
<sequence length="422" mass="45420">MRVGILSQWYPPEPASIPGTLAPELVSRGHQVRVLTGYPNYPGGRLYPGYRQRWRELYRENGVLVRRVPLYPSHDANGLRRAANYLSFAATSTVAGLSHLHGAQALYVYHPPATAFAGAALLRLVDRVPVVLHVQDIWPDSVTLSPMSPGGRSGRVVHQALSATMRRVYRAAHSIAVIAPSMKELLVERGADPEKVHVVLNWADERLFHPAPTTGAARRELGGYSRRVVVFAGNLGAFQGLETAVRAAAAAEHVAPIDLVIIGSGTAEASLRRLVADLGAGNIRFLGRRSPEQMAPLYAAADFQLVCLRDLDIFRGTVPSKLQAALACGAPVIVAVPGDAANIVNEAGCGLVAPPEDWKVLANRFIEAGTMRGGRWAEMAHAARETYTRRMSLRVGVGRLEALLTAAAGSSTVDRERLVGAR</sequence>
<proteinExistence type="predicted"/>
<evidence type="ECO:0000313" key="6">
    <source>
        <dbReference type="Proteomes" id="UP000619260"/>
    </source>
</evidence>
<dbReference type="InterPro" id="IPR028098">
    <property type="entry name" value="Glyco_trans_4-like_N"/>
</dbReference>
<reference evidence="5" key="1">
    <citation type="submission" date="2021-01" db="EMBL/GenBank/DDBJ databases">
        <title>Whole genome shotgun sequence of Virgisporangium aliadipatigenens NBRC 105644.</title>
        <authorList>
            <person name="Komaki H."/>
            <person name="Tamura T."/>
        </authorList>
    </citation>
    <scope>NUCLEOTIDE SEQUENCE</scope>
    <source>
        <strain evidence="5">NBRC 105644</strain>
    </source>
</reference>
<feature type="domain" description="Glycosyl transferase family 1" evidence="3">
    <location>
        <begin position="226"/>
        <end position="370"/>
    </location>
</feature>
<organism evidence="5 6">
    <name type="scientific">Virgisporangium aliadipatigenens</name>
    <dbReference type="NCBI Taxonomy" id="741659"/>
    <lineage>
        <taxon>Bacteria</taxon>
        <taxon>Bacillati</taxon>
        <taxon>Actinomycetota</taxon>
        <taxon>Actinomycetes</taxon>
        <taxon>Micromonosporales</taxon>
        <taxon>Micromonosporaceae</taxon>
        <taxon>Virgisporangium</taxon>
    </lineage>
</organism>
<name>A0A8J4DWH8_9ACTN</name>
<gene>
    <name evidence="5" type="ORF">Val02_91590</name>
</gene>
<dbReference type="PANTHER" id="PTHR45947">
    <property type="entry name" value="SULFOQUINOVOSYL TRANSFERASE SQD2"/>
    <property type="match status" value="1"/>
</dbReference>
<dbReference type="Pfam" id="PF13579">
    <property type="entry name" value="Glyco_trans_4_4"/>
    <property type="match status" value="1"/>
</dbReference>
<comment type="caution">
    <text evidence="5">The sequence shown here is derived from an EMBL/GenBank/DDBJ whole genome shotgun (WGS) entry which is preliminary data.</text>
</comment>
<accession>A0A8J4DWH8</accession>
<dbReference type="Gene3D" id="3.40.50.2000">
    <property type="entry name" value="Glycogen Phosphorylase B"/>
    <property type="match status" value="2"/>
</dbReference>
<dbReference type="CDD" id="cd03794">
    <property type="entry name" value="GT4_WbuB-like"/>
    <property type="match status" value="1"/>
</dbReference>
<dbReference type="Pfam" id="PF00534">
    <property type="entry name" value="Glycos_transf_1"/>
    <property type="match status" value="1"/>
</dbReference>
<evidence type="ECO:0000313" key="5">
    <source>
        <dbReference type="EMBL" id="GIJ52273.1"/>
    </source>
</evidence>
<keyword evidence="2" id="KW-0808">Transferase</keyword>